<dbReference type="OrthoDB" id="9180899at2"/>
<dbReference type="GO" id="GO:0006105">
    <property type="term" value="P:succinate metabolic process"/>
    <property type="evidence" value="ECO:0007669"/>
    <property type="project" value="TreeGrafter"/>
</dbReference>
<dbReference type="EMBL" id="JH651384">
    <property type="protein sequence ID" value="EIJ32971.1"/>
    <property type="molecule type" value="Genomic_DNA"/>
</dbReference>
<dbReference type="InterPro" id="IPR036714">
    <property type="entry name" value="SDH_sf"/>
</dbReference>
<evidence type="ECO:0000256" key="4">
    <source>
        <dbReference type="ARBA" id="ARBA00022490"/>
    </source>
</evidence>
<comment type="similarity">
    <text evidence="2">Belongs to the SdhE FAD assembly factor family.</text>
</comment>
<evidence type="ECO:0000256" key="5">
    <source>
        <dbReference type="ARBA" id="ARBA00023186"/>
    </source>
</evidence>
<keyword evidence="5" id="KW-0143">Chaperone</keyword>
<dbReference type="PANTHER" id="PTHR39585:SF1">
    <property type="entry name" value="FAD ASSEMBLY FACTOR SDHE"/>
    <property type="match status" value="1"/>
</dbReference>
<protein>
    <recommendedName>
        <fullName evidence="3">FAD assembly factor SdhE</fullName>
    </recommendedName>
</protein>
<evidence type="ECO:0000256" key="1">
    <source>
        <dbReference type="ARBA" id="ARBA00004496"/>
    </source>
</evidence>
<dbReference type="SUPFAM" id="SSF109910">
    <property type="entry name" value="YgfY-like"/>
    <property type="match status" value="1"/>
</dbReference>
<dbReference type="PANTHER" id="PTHR39585">
    <property type="entry name" value="FAD ASSEMBLY FACTOR SDHE"/>
    <property type="match status" value="1"/>
</dbReference>
<evidence type="ECO:0000313" key="6">
    <source>
        <dbReference type="EMBL" id="EIJ32971.1"/>
    </source>
</evidence>
<gene>
    <name evidence="6" type="ORF">Thini_0313</name>
</gene>
<evidence type="ECO:0000256" key="2">
    <source>
        <dbReference type="ARBA" id="ARBA00008571"/>
    </source>
</evidence>
<dbReference type="GO" id="GO:0005737">
    <property type="term" value="C:cytoplasm"/>
    <property type="evidence" value="ECO:0007669"/>
    <property type="project" value="UniProtKB-SubCell"/>
</dbReference>
<keyword evidence="7" id="KW-1185">Reference proteome</keyword>
<dbReference type="Gene3D" id="1.10.150.250">
    <property type="entry name" value="Flavinator of succinate dehydrogenase"/>
    <property type="match status" value="1"/>
</dbReference>
<organism evidence="6 7">
    <name type="scientific">Thiothrix nivea (strain ATCC 35100 / DSM 5205 / JP2)</name>
    <dbReference type="NCBI Taxonomy" id="870187"/>
    <lineage>
        <taxon>Bacteria</taxon>
        <taxon>Pseudomonadati</taxon>
        <taxon>Pseudomonadota</taxon>
        <taxon>Gammaproteobacteria</taxon>
        <taxon>Thiotrichales</taxon>
        <taxon>Thiotrichaceae</taxon>
        <taxon>Thiothrix</taxon>
    </lineage>
</organism>
<dbReference type="AlphaFoldDB" id="A0A656H8N2"/>
<dbReference type="RefSeq" id="WP_002706934.1">
    <property type="nucleotide sequence ID" value="NZ_JH651384.1"/>
</dbReference>
<dbReference type="Pfam" id="PF03937">
    <property type="entry name" value="Sdh5"/>
    <property type="match status" value="1"/>
</dbReference>
<evidence type="ECO:0000256" key="3">
    <source>
        <dbReference type="ARBA" id="ARBA00019418"/>
    </source>
</evidence>
<comment type="subcellular location">
    <subcellularLocation>
        <location evidence="1">Cytoplasm</location>
    </subcellularLocation>
</comment>
<proteinExistence type="inferred from homology"/>
<sequence>MTDPMQQERMVRLRWACRRTLQVLDRPLGNFLRDCFHALDMGEQFAFERLLKSGDQEILDWLIGNREPRDAGICSIIVKIREHNDNIDGGVTNA</sequence>
<name>A0A656H8N2_THINJ</name>
<accession>A0A656H8N2</accession>
<keyword evidence="4" id="KW-0963">Cytoplasm</keyword>
<reference evidence="7" key="1">
    <citation type="journal article" date="2011" name="Stand. Genomic Sci.">
        <title>Genome sequence of the filamentous, gliding Thiothrix nivea neotype strain (JP2(T)).</title>
        <authorList>
            <person name="Lapidus A."/>
            <person name="Nolan M."/>
            <person name="Lucas S."/>
            <person name="Glavina Del Rio T."/>
            <person name="Tice H."/>
            <person name="Cheng J.F."/>
            <person name="Tapia R."/>
            <person name="Han C."/>
            <person name="Goodwin L."/>
            <person name="Pitluck S."/>
            <person name="Liolios K."/>
            <person name="Pagani I."/>
            <person name="Ivanova N."/>
            <person name="Huntemann M."/>
            <person name="Mavromatis K."/>
            <person name="Mikhailova N."/>
            <person name="Pati A."/>
            <person name="Chen A."/>
            <person name="Palaniappan K."/>
            <person name="Land M."/>
            <person name="Brambilla E.M."/>
            <person name="Rohde M."/>
            <person name="Abt B."/>
            <person name="Verbarg S."/>
            <person name="Goker M."/>
            <person name="Bristow J."/>
            <person name="Eisen J.A."/>
            <person name="Markowitz V."/>
            <person name="Hugenholtz P."/>
            <person name="Kyrpides N.C."/>
            <person name="Klenk H.P."/>
            <person name="Woyke T."/>
        </authorList>
    </citation>
    <scope>NUCLEOTIDE SEQUENCE [LARGE SCALE GENOMIC DNA]</scope>
    <source>
        <strain evidence="7">ATCC 35100 / DSM 5205 / JP2</strain>
    </source>
</reference>
<evidence type="ECO:0000313" key="7">
    <source>
        <dbReference type="Proteomes" id="UP000005317"/>
    </source>
</evidence>
<dbReference type="InterPro" id="IPR005631">
    <property type="entry name" value="SDH"/>
</dbReference>
<dbReference type="Proteomes" id="UP000005317">
    <property type="component" value="Unassembled WGS sequence"/>
</dbReference>
<dbReference type="InterPro" id="IPR050531">
    <property type="entry name" value="SdhE_FAD_assembly_factor"/>
</dbReference>